<dbReference type="InterPro" id="IPR004027">
    <property type="entry name" value="SEC_C_motif"/>
</dbReference>
<gene>
    <name evidence="1" type="ORF">BGX16_1714</name>
</gene>
<evidence type="ECO:0000313" key="2">
    <source>
        <dbReference type="Proteomes" id="UP000231134"/>
    </source>
</evidence>
<name>A0A2M9A7M0_9BACT</name>
<accession>A0A2M9A7M0</accession>
<dbReference type="EMBL" id="PGEX01000001">
    <property type="protein sequence ID" value="PJJ41721.1"/>
    <property type="molecule type" value="Genomic_DNA"/>
</dbReference>
<organism evidence="1 2">
    <name type="scientific">Hallerella succinigenes</name>
    <dbReference type="NCBI Taxonomy" id="1896222"/>
    <lineage>
        <taxon>Bacteria</taxon>
        <taxon>Pseudomonadati</taxon>
        <taxon>Fibrobacterota</taxon>
        <taxon>Fibrobacteria</taxon>
        <taxon>Fibrobacterales</taxon>
        <taxon>Fibrobacteraceae</taxon>
        <taxon>Hallerella</taxon>
    </lineage>
</organism>
<dbReference type="Proteomes" id="UP000231134">
    <property type="component" value="Unassembled WGS sequence"/>
</dbReference>
<dbReference type="RefSeq" id="WP_100425659.1">
    <property type="nucleotide sequence ID" value="NZ_PGEX01000001.1"/>
</dbReference>
<protein>
    <submittedName>
        <fullName evidence="1">SEC-C motif-containing protein</fullName>
    </submittedName>
</protein>
<dbReference type="PANTHER" id="PTHR33747:SF1">
    <property type="entry name" value="ADENYLATE CYCLASE-ASSOCIATED CAP C-TERMINAL DOMAIN-CONTAINING PROTEIN"/>
    <property type="match status" value="1"/>
</dbReference>
<sequence>MNINSLPKQYRSRLLRETNCIHKEPIPFKTLAKLLNACPKDSVQDIHFCTTPELEKDEACEEQLRKAEYIEILKKRIPKIFESFVKYSGEFEYSLFLDLMFDEYANNAPFKEMFPEGYPAKFNFLNIDERVFKFVEQNLSIGFMFLFGTDEDHLTLVVPEEFLEIVDGTKRSMAGFHDYCKVYANLYGVCNPETVISKWNMDHVDRTLTKKQGVAAINECSLFTRYFINYGVCLCTWSVETSVAIEHIIEERKIHRPYRPTDEEFNEWLDYTDDINENLAEFKTIRDHFKRYSDKPASADFDAHCLLDDLRIGLQHPAAIIERYRLQIGFTRIDMDKITPIISAIMELNNKARLWVTYGNAPDELSSSQESCFGMKQNIAVVRSTPKVGRNDPCPCGSGLKYKKCCGKMVN</sequence>
<reference evidence="1 2" key="1">
    <citation type="submission" date="2017-11" db="EMBL/GenBank/DDBJ databases">
        <title>Animal gut microbial communities from fecal samples from Wisconsin, USA.</title>
        <authorList>
            <person name="Neumann A."/>
        </authorList>
    </citation>
    <scope>NUCLEOTIDE SEQUENCE [LARGE SCALE GENOMIC DNA]</scope>
    <source>
        <strain evidence="1 2">UWS3</strain>
    </source>
</reference>
<dbReference type="AlphaFoldDB" id="A0A2M9A7M0"/>
<dbReference type="Gene3D" id="3.10.450.50">
    <property type="match status" value="1"/>
</dbReference>
<dbReference type="OrthoDB" id="9801392at2"/>
<dbReference type="PANTHER" id="PTHR33747">
    <property type="entry name" value="UPF0225 PROTEIN SCO1677"/>
    <property type="match status" value="1"/>
</dbReference>
<dbReference type="SUPFAM" id="SSF103642">
    <property type="entry name" value="Sec-C motif"/>
    <property type="match status" value="1"/>
</dbReference>
<dbReference type="Pfam" id="PF02810">
    <property type="entry name" value="SEC-C"/>
    <property type="match status" value="1"/>
</dbReference>
<proteinExistence type="predicted"/>
<comment type="caution">
    <text evidence="1">The sequence shown here is derived from an EMBL/GenBank/DDBJ whole genome shotgun (WGS) entry which is preliminary data.</text>
</comment>
<keyword evidence="2" id="KW-1185">Reference proteome</keyword>
<evidence type="ECO:0000313" key="1">
    <source>
        <dbReference type="EMBL" id="PJJ41721.1"/>
    </source>
</evidence>